<feature type="compositionally biased region" description="Polar residues" evidence="2">
    <location>
        <begin position="373"/>
        <end position="396"/>
    </location>
</feature>
<evidence type="ECO:0000313" key="5">
    <source>
        <dbReference type="Proteomes" id="UP001479436"/>
    </source>
</evidence>
<feature type="domain" description="REM-1" evidence="3">
    <location>
        <begin position="230"/>
        <end position="293"/>
    </location>
</feature>
<dbReference type="SUPFAM" id="SSF46585">
    <property type="entry name" value="HR1 repeat"/>
    <property type="match status" value="1"/>
</dbReference>
<dbReference type="InterPro" id="IPR036274">
    <property type="entry name" value="HR1_rpt_sf"/>
</dbReference>
<dbReference type="SMART" id="SM00742">
    <property type="entry name" value="Hr1"/>
    <property type="match status" value="1"/>
</dbReference>
<dbReference type="EMBL" id="JASJQH010000259">
    <property type="protein sequence ID" value="KAK9765512.1"/>
    <property type="molecule type" value="Genomic_DNA"/>
</dbReference>
<feature type="region of interest" description="Disordered" evidence="2">
    <location>
        <begin position="418"/>
        <end position="438"/>
    </location>
</feature>
<reference evidence="4 5" key="1">
    <citation type="submission" date="2023-04" db="EMBL/GenBank/DDBJ databases">
        <title>Genome of Basidiobolus ranarum AG-B5.</title>
        <authorList>
            <person name="Stajich J.E."/>
            <person name="Carter-House D."/>
            <person name="Gryganskyi A."/>
        </authorList>
    </citation>
    <scope>NUCLEOTIDE SEQUENCE [LARGE SCALE GENOMIC DNA]</scope>
    <source>
        <strain evidence="4 5">AG-B5</strain>
    </source>
</reference>
<accession>A0ABR2WVP5</accession>
<keyword evidence="5" id="KW-1185">Reference proteome</keyword>
<proteinExistence type="predicted"/>
<keyword evidence="1" id="KW-0175">Coiled coil</keyword>
<feature type="compositionally biased region" description="Polar residues" evidence="2">
    <location>
        <begin position="1"/>
        <end position="18"/>
    </location>
</feature>
<feature type="compositionally biased region" description="Polar residues" evidence="2">
    <location>
        <begin position="580"/>
        <end position="596"/>
    </location>
</feature>
<feature type="compositionally biased region" description="Basic and acidic residues" evidence="2">
    <location>
        <begin position="21"/>
        <end position="32"/>
    </location>
</feature>
<dbReference type="Proteomes" id="UP001479436">
    <property type="component" value="Unassembled WGS sequence"/>
</dbReference>
<gene>
    <name evidence="4" type="ORF">K7432_006099</name>
</gene>
<feature type="region of interest" description="Disordered" evidence="2">
    <location>
        <begin position="317"/>
        <end position="336"/>
    </location>
</feature>
<feature type="compositionally biased region" description="Basic and acidic residues" evidence="2">
    <location>
        <begin position="418"/>
        <end position="430"/>
    </location>
</feature>
<dbReference type="Gene3D" id="1.10.287.160">
    <property type="entry name" value="HR1 repeat"/>
    <property type="match status" value="1"/>
</dbReference>
<comment type="caution">
    <text evidence="4">The sequence shown here is derived from an EMBL/GenBank/DDBJ whole genome shotgun (WGS) entry which is preliminary data.</text>
</comment>
<protein>
    <recommendedName>
        <fullName evidence="3">REM-1 domain-containing protein</fullName>
    </recommendedName>
</protein>
<organism evidence="4 5">
    <name type="scientific">Basidiobolus ranarum</name>
    <dbReference type="NCBI Taxonomy" id="34480"/>
    <lineage>
        <taxon>Eukaryota</taxon>
        <taxon>Fungi</taxon>
        <taxon>Fungi incertae sedis</taxon>
        <taxon>Zoopagomycota</taxon>
        <taxon>Entomophthoromycotina</taxon>
        <taxon>Basidiobolomycetes</taxon>
        <taxon>Basidiobolales</taxon>
        <taxon>Basidiobolaceae</taxon>
        <taxon>Basidiobolus</taxon>
    </lineage>
</organism>
<feature type="region of interest" description="Disordered" evidence="2">
    <location>
        <begin position="373"/>
        <end position="401"/>
    </location>
</feature>
<evidence type="ECO:0000259" key="3">
    <source>
        <dbReference type="SMART" id="SM00742"/>
    </source>
</evidence>
<evidence type="ECO:0000256" key="1">
    <source>
        <dbReference type="SAM" id="Coils"/>
    </source>
</evidence>
<feature type="coiled-coil region" evidence="1">
    <location>
        <begin position="255"/>
        <end position="282"/>
    </location>
</feature>
<feature type="compositionally biased region" description="Polar residues" evidence="2">
    <location>
        <begin position="34"/>
        <end position="50"/>
    </location>
</feature>
<evidence type="ECO:0000256" key="2">
    <source>
        <dbReference type="SAM" id="MobiDB-lite"/>
    </source>
</evidence>
<evidence type="ECO:0000313" key="4">
    <source>
        <dbReference type="EMBL" id="KAK9765512.1"/>
    </source>
</evidence>
<dbReference type="InterPro" id="IPR011072">
    <property type="entry name" value="HR1_rho-bd"/>
</dbReference>
<name>A0ABR2WVP5_9FUNG</name>
<dbReference type="Pfam" id="PF15456">
    <property type="entry name" value="Uds1"/>
    <property type="match status" value="1"/>
</dbReference>
<feature type="region of interest" description="Disordered" evidence="2">
    <location>
        <begin position="1"/>
        <end position="50"/>
    </location>
</feature>
<sequence length="596" mass="67450">MFVHKNSQTQTSTPSALTRSDYVKTRHHDPKESSPISVGEGNSEQSLTSNTDDVCFTSYSSFTVKPKSIKPMDLRALQACSLPHTPEKKLFSHLNVSTLVSPVASLFNTERKMEGSKHSEVNTIRGPRYDTMVIHEGDTSTREESNLLSRKSTDFPRPSIDAILESFHSHSHNNEMNHEMNHEMTDEEIHETHEEHYDQILEALSDTEQFRILNLTEYRLLKQDYVEHSIAIENLRSKLEQEMKFREGASAMVSVQTDKKLLEQAKEELSSSERKVNQLSSELWRVSQTANLLERKCLEHVAGVLARSIRQESMDSLSVPASAPAPAPPKIQVQSNSTADVSINDISDMCTQLNNMSYQLNAFVKAQIDNRSVNHSNSNMSSDLTTDSRPTPTSNDQDPRVPELMKQIEKLQEELRQSKAEKLNSTEPIHRGRKKRVAKQHLPMPGLEEEGKDQTINQLSQRVNEGLLDISQLNEEKQELLSSLNLIYHRVPDLSLSRDSSISSKASEDNGFDIKKFGQRIDILIQENHRLLDRVVKLQHQNQYAKLNKDNLQGTYSSGNTSFHSWIEDSSSDDGDSLKKPSSMNYLGASLQNQSL</sequence>
<feature type="region of interest" description="Disordered" evidence="2">
    <location>
        <begin position="570"/>
        <end position="596"/>
    </location>
</feature>
<dbReference type="InterPro" id="IPR029191">
    <property type="entry name" value="Uds1"/>
</dbReference>